<sequence>MEKHYAERIVSVPRSFIREILKVSIDPEIISFAGGLPNKEYFPVKEIQAAAEKVFASVGADALQYSNSEGLIELRELIARRYHEKQGLDISPNSILITNGSQQGLDLLAKALLNEGDAVLIEEPGYLGAIQSLSLYRPRFCPVEVGTEGLDVAMLDRVSTASGAKLLYTVPNFQNPSGVTYSEATRRSVAEIAKKNDFLIVEDDPYGELRFAGKMKTPLYAYAPEKTVLLGSFSKVVAPGFRLGWLVAPEGLYGKLLVAKQAADLHTASVNQYIVSRFLTDNNLDDHISKIIDAYGGQCKAMVEAAHRWLPPQVTLWEPEGGMFLWGQLPAGMDAMELFDFAVREKVVYVPGAPFFTNGKGGSTFRLNFSCSGAAEIEEGMQRLARAFAAYAASGKIRC</sequence>
<feature type="domain" description="Aminotransferase class I/classII large" evidence="7">
    <location>
        <begin position="43"/>
        <end position="384"/>
    </location>
</feature>
<organism evidence="8 9">
    <name type="scientific">Desulfopila aestuarii DSM 18488</name>
    <dbReference type="NCBI Taxonomy" id="1121416"/>
    <lineage>
        <taxon>Bacteria</taxon>
        <taxon>Pseudomonadati</taxon>
        <taxon>Thermodesulfobacteriota</taxon>
        <taxon>Desulfobulbia</taxon>
        <taxon>Desulfobulbales</taxon>
        <taxon>Desulfocapsaceae</taxon>
        <taxon>Desulfopila</taxon>
    </lineage>
</organism>
<gene>
    <name evidence="8" type="ORF">SAMN02745220_04119</name>
</gene>
<comment type="cofactor">
    <cofactor evidence="1">
        <name>pyridoxal 5'-phosphate</name>
        <dbReference type="ChEBI" id="CHEBI:597326"/>
    </cofactor>
</comment>
<evidence type="ECO:0000256" key="2">
    <source>
        <dbReference type="ARBA" id="ARBA00007441"/>
    </source>
</evidence>
<dbReference type="InterPro" id="IPR015421">
    <property type="entry name" value="PyrdxlP-dep_Trfase_major"/>
</dbReference>
<dbReference type="InterPro" id="IPR004839">
    <property type="entry name" value="Aminotransferase_I/II_large"/>
</dbReference>
<dbReference type="InterPro" id="IPR015422">
    <property type="entry name" value="PyrdxlP-dep_Trfase_small"/>
</dbReference>
<dbReference type="Gene3D" id="3.40.640.10">
    <property type="entry name" value="Type I PLP-dependent aspartate aminotransferase-like (Major domain)"/>
    <property type="match status" value="1"/>
</dbReference>
<dbReference type="EMBL" id="FRFE01000027">
    <property type="protein sequence ID" value="SHO51648.1"/>
    <property type="molecule type" value="Genomic_DNA"/>
</dbReference>
<comment type="subunit">
    <text evidence="3">Homodimer.</text>
</comment>
<reference evidence="8 9" key="1">
    <citation type="submission" date="2016-12" db="EMBL/GenBank/DDBJ databases">
        <authorList>
            <person name="Song W.-J."/>
            <person name="Kurnit D.M."/>
        </authorList>
    </citation>
    <scope>NUCLEOTIDE SEQUENCE [LARGE SCALE GENOMIC DNA]</scope>
    <source>
        <strain evidence="8 9">DSM 18488</strain>
    </source>
</reference>
<dbReference type="FunFam" id="3.40.640.10:FF:000053">
    <property type="entry name" value="Aminotransferase, class I"/>
    <property type="match status" value="1"/>
</dbReference>
<dbReference type="AlphaFoldDB" id="A0A1M7YGJ0"/>
<dbReference type="GO" id="GO:1901605">
    <property type="term" value="P:alpha-amino acid metabolic process"/>
    <property type="evidence" value="ECO:0007669"/>
    <property type="project" value="TreeGrafter"/>
</dbReference>
<dbReference type="OrthoDB" id="9808770at2"/>
<keyword evidence="6" id="KW-0663">Pyridoxal phosphate</keyword>
<protein>
    <submittedName>
        <fullName evidence="8">2-aminoadipate transaminase</fullName>
    </submittedName>
</protein>
<dbReference type="GO" id="GO:0030170">
    <property type="term" value="F:pyridoxal phosphate binding"/>
    <property type="evidence" value="ECO:0007669"/>
    <property type="project" value="InterPro"/>
</dbReference>
<dbReference type="SUPFAM" id="SSF53383">
    <property type="entry name" value="PLP-dependent transferases"/>
    <property type="match status" value="1"/>
</dbReference>
<dbReference type="Proteomes" id="UP000184603">
    <property type="component" value="Unassembled WGS sequence"/>
</dbReference>
<dbReference type="InterPro" id="IPR050859">
    <property type="entry name" value="Class-I_PLP-dep_aminotransf"/>
</dbReference>
<dbReference type="Gene3D" id="3.90.1150.10">
    <property type="entry name" value="Aspartate Aminotransferase, domain 1"/>
    <property type="match status" value="1"/>
</dbReference>
<evidence type="ECO:0000256" key="1">
    <source>
        <dbReference type="ARBA" id="ARBA00001933"/>
    </source>
</evidence>
<keyword evidence="4" id="KW-0032">Aminotransferase</keyword>
<accession>A0A1M7YGJ0</accession>
<keyword evidence="5" id="KW-0808">Transferase</keyword>
<dbReference type="STRING" id="1121416.SAMN02745220_04119"/>
<evidence type="ECO:0000256" key="3">
    <source>
        <dbReference type="ARBA" id="ARBA00011738"/>
    </source>
</evidence>
<comment type="similarity">
    <text evidence="2">Belongs to the class-I pyridoxal-phosphate-dependent aminotransferase family.</text>
</comment>
<proteinExistence type="inferred from homology"/>
<dbReference type="Pfam" id="PF00155">
    <property type="entry name" value="Aminotran_1_2"/>
    <property type="match status" value="1"/>
</dbReference>
<name>A0A1M7YGJ0_9BACT</name>
<dbReference type="GO" id="GO:0008483">
    <property type="term" value="F:transaminase activity"/>
    <property type="evidence" value="ECO:0007669"/>
    <property type="project" value="UniProtKB-KW"/>
</dbReference>
<evidence type="ECO:0000256" key="4">
    <source>
        <dbReference type="ARBA" id="ARBA00022576"/>
    </source>
</evidence>
<dbReference type="InterPro" id="IPR015424">
    <property type="entry name" value="PyrdxlP-dep_Trfase"/>
</dbReference>
<evidence type="ECO:0000313" key="8">
    <source>
        <dbReference type="EMBL" id="SHO51648.1"/>
    </source>
</evidence>
<dbReference type="PANTHER" id="PTHR42790:SF19">
    <property type="entry name" value="KYNURENINE_ALPHA-AMINOADIPATE AMINOTRANSFERASE, MITOCHONDRIAL"/>
    <property type="match status" value="1"/>
</dbReference>
<evidence type="ECO:0000256" key="6">
    <source>
        <dbReference type="ARBA" id="ARBA00022898"/>
    </source>
</evidence>
<dbReference type="PANTHER" id="PTHR42790">
    <property type="entry name" value="AMINOTRANSFERASE"/>
    <property type="match status" value="1"/>
</dbReference>
<keyword evidence="9" id="KW-1185">Reference proteome</keyword>
<evidence type="ECO:0000313" key="9">
    <source>
        <dbReference type="Proteomes" id="UP000184603"/>
    </source>
</evidence>
<dbReference type="CDD" id="cd00609">
    <property type="entry name" value="AAT_like"/>
    <property type="match status" value="1"/>
</dbReference>
<evidence type="ECO:0000259" key="7">
    <source>
        <dbReference type="Pfam" id="PF00155"/>
    </source>
</evidence>
<evidence type="ECO:0000256" key="5">
    <source>
        <dbReference type="ARBA" id="ARBA00022679"/>
    </source>
</evidence>
<dbReference type="RefSeq" id="WP_073615548.1">
    <property type="nucleotide sequence ID" value="NZ_FRFE01000027.1"/>
</dbReference>